<accession>A0A6H5G2Z7</accession>
<organism evidence="11 13">
    <name type="scientific">Nesidiocoris tenuis</name>
    <dbReference type="NCBI Taxonomy" id="355587"/>
    <lineage>
        <taxon>Eukaryota</taxon>
        <taxon>Metazoa</taxon>
        <taxon>Ecdysozoa</taxon>
        <taxon>Arthropoda</taxon>
        <taxon>Hexapoda</taxon>
        <taxon>Insecta</taxon>
        <taxon>Pterygota</taxon>
        <taxon>Neoptera</taxon>
        <taxon>Paraneoptera</taxon>
        <taxon>Hemiptera</taxon>
        <taxon>Heteroptera</taxon>
        <taxon>Panheteroptera</taxon>
        <taxon>Cimicomorpha</taxon>
        <taxon>Miridae</taxon>
        <taxon>Dicyphina</taxon>
        <taxon>Nesidiocoris</taxon>
    </lineage>
</organism>
<dbReference type="EMBL" id="CADCXU010004450">
    <property type="protein sequence ID" value="CAA9996176.1"/>
    <property type="molecule type" value="Genomic_DNA"/>
</dbReference>
<protein>
    <submittedName>
        <fullName evidence="11">Uncharacterized protein</fullName>
    </submittedName>
</protein>
<proteinExistence type="inferred from homology"/>
<dbReference type="OrthoDB" id="10255539at2759"/>
<dbReference type="SUPFAM" id="SSF52540">
    <property type="entry name" value="P-loop containing nucleoside triphosphate hydrolases"/>
    <property type="match status" value="1"/>
</dbReference>
<evidence type="ECO:0000259" key="9">
    <source>
        <dbReference type="Pfam" id="PF02463"/>
    </source>
</evidence>
<gene>
    <name evidence="11" type="ORF">NTEN_LOCUS2766</name>
    <name evidence="12" type="ORF">NTEN_LOCUS2768</name>
</gene>
<dbReference type="InterPro" id="IPR027120">
    <property type="entry name" value="Smc2_ABC"/>
</dbReference>
<keyword evidence="7" id="KW-0131">Cell cycle</keyword>
<dbReference type="InterPro" id="IPR010935">
    <property type="entry name" value="SMC_hinge"/>
</dbReference>
<reference evidence="11 13" key="1">
    <citation type="submission" date="2020-02" db="EMBL/GenBank/DDBJ databases">
        <authorList>
            <person name="Ferguson B K."/>
        </authorList>
    </citation>
    <scope>NUCLEOTIDE SEQUENCE [LARGE SCALE GENOMIC DNA]</scope>
</reference>
<evidence type="ECO:0000256" key="4">
    <source>
        <dbReference type="ARBA" id="ARBA00022840"/>
    </source>
</evidence>
<dbReference type="InterPro" id="IPR003395">
    <property type="entry name" value="RecF/RecN/SMC_N"/>
</dbReference>
<keyword evidence="5 8" id="KW-0175">Coiled coil</keyword>
<evidence type="ECO:0000256" key="6">
    <source>
        <dbReference type="ARBA" id="ARBA00023067"/>
    </source>
</evidence>
<dbReference type="GO" id="GO:0005634">
    <property type="term" value="C:nucleus"/>
    <property type="evidence" value="ECO:0007669"/>
    <property type="project" value="UniProtKB-SubCell"/>
</dbReference>
<keyword evidence="3" id="KW-0547">Nucleotide-binding</keyword>
<evidence type="ECO:0000256" key="3">
    <source>
        <dbReference type="ARBA" id="ARBA00022741"/>
    </source>
</evidence>
<dbReference type="InterPro" id="IPR027417">
    <property type="entry name" value="P-loop_NTPase"/>
</dbReference>
<evidence type="ECO:0000313" key="12">
    <source>
        <dbReference type="EMBL" id="CAA9996178.1"/>
    </source>
</evidence>
<dbReference type="EMBL" id="CADCXU010004451">
    <property type="protein sequence ID" value="CAA9996178.1"/>
    <property type="molecule type" value="Genomic_DNA"/>
</dbReference>
<sequence length="626" mass="71309">MFIKSVIIDGFKSYGTRTEINGFDPEFNAITGLNGTGKSNILDSICFVLGISNLTHVRANSMQDLIYKSGQAGVTKATVTIVFDNRDKHRSPINYEQYDEITVSRQIIVAGKTRFMINGVSVNNKALTDFFSSVQLNVNNPHFLIMQGRITKVLNMKPPEILSMIEEAAGTRMYENKKIGAQKTIEKKDCKLKEMDDMVAESITPKLQKLKEEKTMYVEYMRIQKELEQLTRVYKAYQYLNLETALEGMNYEEGLKERLVDQIRNLEDSLRTASGRLDDLVHRNARLIFEYSDPEPNFDRRKVRGLVCKLFQMKDQKFSRAVETTAEGRLFNVVVDDESISAKLIKKGNLRWRTTFAPLNRVRGHQLDQRIIRKADEVLKKMKKEYRWIEQERQYFGEPGGIYDFSVNDPKIAGKKIEQLNASKETIGRHVNPKAMEQLGNQEEQFREVMNKKTIIEEDRSKILSVIDELDVKKEEVIRKAWEKVNQDFNSIFSSLLPTAQAKLKPVDGKSFMDGLEVKVGFGGLWKDSLDELSGGQRSLVALSLILAMLLFKPAPLYILDEVDAALDPSHTQNIGQMLKAHFKQSQFIVVSLKDGMFNNANVLFRTNFVDGMSAVSRTTGGGASR</sequence>
<dbReference type="GO" id="GO:0005524">
    <property type="term" value="F:ATP binding"/>
    <property type="evidence" value="ECO:0007669"/>
    <property type="project" value="UniProtKB-KW"/>
</dbReference>
<dbReference type="SUPFAM" id="SSF75553">
    <property type="entry name" value="Smc hinge domain"/>
    <property type="match status" value="1"/>
</dbReference>
<dbReference type="Gene3D" id="3.40.50.300">
    <property type="entry name" value="P-loop containing nucleotide triphosphate hydrolases"/>
    <property type="match status" value="2"/>
</dbReference>
<dbReference type="Pfam" id="PF06470">
    <property type="entry name" value="SMC_hinge"/>
    <property type="match status" value="1"/>
</dbReference>
<evidence type="ECO:0000256" key="5">
    <source>
        <dbReference type="ARBA" id="ARBA00023054"/>
    </source>
</evidence>
<comment type="similarity">
    <text evidence="2">Belongs to the SMC family. SMC2 subfamily.</text>
</comment>
<evidence type="ECO:0000313" key="11">
    <source>
        <dbReference type="EMBL" id="CAA9996176.1"/>
    </source>
</evidence>
<keyword evidence="6" id="KW-0226">DNA condensation</keyword>
<evidence type="ECO:0000256" key="1">
    <source>
        <dbReference type="ARBA" id="ARBA00004123"/>
    </source>
</evidence>
<dbReference type="AlphaFoldDB" id="A0A6H5G2Z7"/>
<dbReference type="GO" id="GO:0005694">
    <property type="term" value="C:chromosome"/>
    <property type="evidence" value="ECO:0007669"/>
    <property type="project" value="InterPro"/>
</dbReference>
<dbReference type="CDD" id="cd03273">
    <property type="entry name" value="ABC_SMC2_euk"/>
    <property type="match status" value="1"/>
</dbReference>
<name>A0A6H5G2Z7_9HEMI</name>
<dbReference type="PANTHER" id="PTHR43977">
    <property type="entry name" value="STRUCTURAL MAINTENANCE OF CHROMOSOMES PROTEIN 3"/>
    <property type="match status" value="1"/>
</dbReference>
<evidence type="ECO:0000256" key="8">
    <source>
        <dbReference type="SAM" id="Coils"/>
    </source>
</evidence>
<feature type="coiled-coil region" evidence="8">
    <location>
        <begin position="256"/>
        <end position="283"/>
    </location>
</feature>
<keyword evidence="13" id="KW-1185">Reference proteome</keyword>
<dbReference type="Pfam" id="PF02463">
    <property type="entry name" value="SMC_N"/>
    <property type="match status" value="1"/>
</dbReference>
<comment type="subcellular location">
    <subcellularLocation>
        <location evidence="1">Nucleus</location>
    </subcellularLocation>
</comment>
<dbReference type="GO" id="GO:0016887">
    <property type="term" value="F:ATP hydrolysis activity"/>
    <property type="evidence" value="ECO:0007669"/>
    <property type="project" value="InterPro"/>
</dbReference>
<evidence type="ECO:0000256" key="2">
    <source>
        <dbReference type="ARBA" id="ARBA00005231"/>
    </source>
</evidence>
<evidence type="ECO:0000256" key="7">
    <source>
        <dbReference type="ARBA" id="ARBA00023306"/>
    </source>
</evidence>
<feature type="domain" description="RecF/RecN/SMC N-terminal" evidence="9">
    <location>
        <begin position="2"/>
        <end position="611"/>
    </location>
</feature>
<dbReference type="GO" id="GO:0030261">
    <property type="term" value="P:chromosome condensation"/>
    <property type="evidence" value="ECO:0007669"/>
    <property type="project" value="UniProtKB-KW"/>
</dbReference>
<evidence type="ECO:0000313" key="13">
    <source>
        <dbReference type="Proteomes" id="UP000479000"/>
    </source>
</evidence>
<keyword evidence="4" id="KW-0067">ATP-binding</keyword>
<dbReference type="Proteomes" id="UP000479000">
    <property type="component" value="Unassembled WGS sequence"/>
</dbReference>
<evidence type="ECO:0000259" key="10">
    <source>
        <dbReference type="Pfam" id="PF06470"/>
    </source>
</evidence>
<dbReference type="FunFam" id="3.40.50.300:FF:000385">
    <property type="entry name" value="Structural maintenance of chromosomes 2"/>
    <property type="match status" value="1"/>
</dbReference>
<dbReference type="InterPro" id="IPR036277">
    <property type="entry name" value="SMC_hinge_sf"/>
</dbReference>
<dbReference type="Gene3D" id="1.20.1060.20">
    <property type="match status" value="1"/>
</dbReference>
<feature type="domain" description="SMC hinge" evidence="10">
    <location>
        <begin position="302"/>
        <end position="368"/>
    </location>
</feature>